<evidence type="ECO:0000313" key="2">
    <source>
        <dbReference type="Proteomes" id="UP000518474"/>
    </source>
</evidence>
<name>A0A7W3APG1_9ESCH</name>
<organism evidence="1 2">
    <name type="scientific">Escherichia marmotae</name>
    <dbReference type="NCBI Taxonomy" id="1499973"/>
    <lineage>
        <taxon>Bacteria</taxon>
        <taxon>Pseudomonadati</taxon>
        <taxon>Pseudomonadota</taxon>
        <taxon>Gammaproteobacteria</taxon>
        <taxon>Enterobacterales</taxon>
        <taxon>Enterobacteriaceae</taxon>
        <taxon>Escherichia</taxon>
    </lineage>
</organism>
<protein>
    <submittedName>
        <fullName evidence="1">Tail fiber assembly protein</fullName>
    </submittedName>
</protein>
<dbReference type="AlphaFoldDB" id="A0A7W3APG1"/>
<dbReference type="InterPro" id="IPR003458">
    <property type="entry name" value="Phage_T4_Gp38_tail_assem"/>
</dbReference>
<dbReference type="Proteomes" id="UP000518474">
    <property type="component" value="Unassembled WGS sequence"/>
</dbReference>
<evidence type="ECO:0000313" key="1">
    <source>
        <dbReference type="EMBL" id="MBA7901210.1"/>
    </source>
</evidence>
<dbReference type="EMBL" id="JABXPT010000046">
    <property type="protein sequence ID" value="MBA7901210.1"/>
    <property type="molecule type" value="Genomic_DNA"/>
</dbReference>
<reference evidence="1 2" key="1">
    <citation type="submission" date="2020-06" db="EMBL/GenBank/DDBJ databases">
        <title>REHAB project genomes.</title>
        <authorList>
            <person name="Shaw L.P."/>
        </authorList>
    </citation>
    <scope>NUCLEOTIDE SEQUENCE [LARGE SCALE GENOMIC DNA]</scope>
    <source>
        <strain evidence="1 2">RHBSTW-00604</strain>
    </source>
</reference>
<dbReference type="RefSeq" id="WP_181479368.1">
    <property type="nucleotide sequence ID" value="NZ_CP056699.1"/>
</dbReference>
<accession>A0A7W3APG1</accession>
<gene>
    <name evidence="1" type="ORF">HV245_24275</name>
</gene>
<comment type="caution">
    <text evidence="1">The sequence shown here is derived from an EMBL/GenBank/DDBJ whole genome shotgun (WGS) entry which is preliminary data.</text>
</comment>
<dbReference type="Pfam" id="PF02413">
    <property type="entry name" value="Caudo_TAP"/>
    <property type="match status" value="1"/>
</dbReference>
<sequence>MTIYYSPSTNGFYDDNLKDDYDRNGAWPDDAMVISEKLYRYLLDKQSEGKTINPNEYGQPVAIEPEPLTEAEMINLAEKQKQSLLQFVRDKTQFWQTQLALGIISDSDRQRLINWMRYVQQLESIDTYVLPVTFPEQPE</sequence>
<proteinExistence type="predicted"/>